<evidence type="ECO:0008006" key="3">
    <source>
        <dbReference type="Google" id="ProtNLM"/>
    </source>
</evidence>
<gene>
    <name evidence="1" type="ORF">QO002_005017</name>
</gene>
<protein>
    <recommendedName>
        <fullName evidence="3">DUF885 domain-containing protein</fullName>
    </recommendedName>
</protein>
<dbReference type="Pfam" id="PF05960">
    <property type="entry name" value="DUF885"/>
    <property type="match status" value="1"/>
</dbReference>
<accession>A0ABU0BX20</accession>
<keyword evidence="2" id="KW-1185">Reference proteome</keyword>
<dbReference type="EMBL" id="JAUSVF010000002">
    <property type="protein sequence ID" value="MDQ0322811.1"/>
    <property type="molecule type" value="Genomic_DNA"/>
</dbReference>
<comment type="caution">
    <text evidence="1">The sequence shown here is derived from an EMBL/GenBank/DDBJ whole genome shotgun (WGS) entry which is preliminary data.</text>
</comment>
<proteinExistence type="predicted"/>
<reference evidence="1 2" key="1">
    <citation type="submission" date="2023-07" db="EMBL/GenBank/DDBJ databases">
        <title>Genomic Encyclopedia of Type Strains, Phase IV (KMG-IV): sequencing the most valuable type-strain genomes for metagenomic binning, comparative biology and taxonomic classification.</title>
        <authorList>
            <person name="Goeker M."/>
        </authorList>
    </citation>
    <scope>NUCLEOTIDE SEQUENCE [LARGE SCALE GENOMIC DNA]</scope>
    <source>
        <strain evidence="1 2">DSM 1112</strain>
    </source>
</reference>
<organism evidence="1 2">
    <name type="scientific">Pararhizobium capsulatum DSM 1112</name>
    <dbReference type="NCBI Taxonomy" id="1121113"/>
    <lineage>
        <taxon>Bacteria</taxon>
        <taxon>Pseudomonadati</taxon>
        <taxon>Pseudomonadota</taxon>
        <taxon>Alphaproteobacteria</taxon>
        <taxon>Hyphomicrobiales</taxon>
        <taxon>Rhizobiaceae</taxon>
        <taxon>Rhizobium/Agrobacterium group</taxon>
        <taxon>Pararhizobium</taxon>
    </lineage>
</organism>
<dbReference type="PANTHER" id="PTHR33361:SF2">
    <property type="entry name" value="DUF885 DOMAIN-CONTAINING PROTEIN"/>
    <property type="match status" value="1"/>
</dbReference>
<sequence>MTQCRYDPSVVDAFLDHHWTYHPVDATFMGSKDHDGRLPPCGPETVSGELATIAALEQRLANTAEPAELGDRLDRRMMLAELALQKAAATSRSRLSNPAWYSGEAAFAIISLLLPQSAPVRQDSLVERLDALPAFLTSALERLNGQAVPDSWTARAWREAVAMAEFLRVDIRLHDEFSQHWTAPANAAADAFDAFASGLTGFADADPACGENYLSLLMNTIHGLDFDPREAVRRAEEAFDRIGDELVEMAKSIDPAKSWQELIAGLSDNHPADTQAVFESYRQYDVAARRDGAMLVMPAQEYGLEYRWMAPCFRKVSQSLYFLFYRSPPGLNPGQGSVYWVTPPGEDFDAFLRGNNAAIVKTIHSVHHGSVGHHTQNTRARSAQSRLARIAGTDCALGLAFLGSGTLIEGWACYVEDLLMEASGFYEPAEILLLKQYERRNAASVLVDVKLHLGDWSITEAMAFYRDKAGFAPARVEGEVVRNSMLPGSRLMYWIGVEGIKTLRSRWKGDTLSFHDALLSYGHVPLAWIAEEMQRAGQLN</sequence>
<name>A0ABU0BX20_9HYPH</name>
<dbReference type="RefSeq" id="WP_307234785.1">
    <property type="nucleotide sequence ID" value="NZ_JAUSVF010000002.1"/>
</dbReference>
<dbReference type="Proteomes" id="UP001230207">
    <property type="component" value="Unassembled WGS sequence"/>
</dbReference>
<dbReference type="InterPro" id="IPR010281">
    <property type="entry name" value="DUF885"/>
</dbReference>
<dbReference type="PANTHER" id="PTHR33361">
    <property type="entry name" value="GLR0591 PROTEIN"/>
    <property type="match status" value="1"/>
</dbReference>
<evidence type="ECO:0000313" key="2">
    <source>
        <dbReference type="Proteomes" id="UP001230207"/>
    </source>
</evidence>
<evidence type="ECO:0000313" key="1">
    <source>
        <dbReference type="EMBL" id="MDQ0322811.1"/>
    </source>
</evidence>